<dbReference type="InterPro" id="IPR003148">
    <property type="entry name" value="RCK_N"/>
</dbReference>
<dbReference type="AlphaFoldDB" id="Q2W1K5"/>
<dbReference type="Gene3D" id="3.40.50.720">
    <property type="entry name" value="NAD(P)-binding Rossmann-like Domain"/>
    <property type="match status" value="1"/>
</dbReference>
<evidence type="ECO:0000256" key="8">
    <source>
        <dbReference type="ARBA" id="ARBA00022989"/>
    </source>
</evidence>
<evidence type="ECO:0000313" key="12">
    <source>
        <dbReference type="EMBL" id="BAE52270.1"/>
    </source>
</evidence>
<dbReference type="HOGENOM" id="CLU_005126_9_3_5"/>
<protein>
    <submittedName>
        <fullName evidence="12">Glutathione-regulated potassium-efflux system protein kefB</fullName>
    </submittedName>
</protein>
<evidence type="ECO:0000259" key="11">
    <source>
        <dbReference type="PROSITE" id="PS51201"/>
    </source>
</evidence>
<evidence type="ECO:0000256" key="4">
    <source>
        <dbReference type="ARBA" id="ARBA00022449"/>
    </source>
</evidence>
<keyword evidence="5" id="KW-0633">Potassium transport</keyword>
<dbReference type="PANTHER" id="PTHR46157">
    <property type="entry name" value="K(+) EFFLUX ANTIPORTER 3, CHLOROPLASTIC"/>
    <property type="match status" value="1"/>
</dbReference>
<dbReference type="InterPro" id="IPR038770">
    <property type="entry name" value="Na+/solute_symporter_sf"/>
</dbReference>
<dbReference type="GO" id="GO:1902600">
    <property type="term" value="P:proton transmembrane transport"/>
    <property type="evidence" value="ECO:0007669"/>
    <property type="project" value="InterPro"/>
</dbReference>
<dbReference type="GO" id="GO:0005886">
    <property type="term" value="C:plasma membrane"/>
    <property type="evidence" value="ECO:0007669"/>
    <property type="project" value="TreeGrafter"/>
</dbReference>
<dbReference type="STRING" id="342108.amb3466"/>
<dbReference type="NCBIfam" id="TIGR00932">
    <property type="entry name" value="2a37"/>
    <property type="match status" value="1"/>
</dbReference>
<reference evidence="12 13" key="1">
    <citation type="journal article" date="2005" name="DNA Res.">
        <title>Complete genome sequence of the facultative anaerobic magnetotactic bacterium Magnetospirillum sp. strain AMB-1.</title>
        <authorList>
            <person name="Matsunaga T."/>
            <person name="Okamura Y."/>
            <person name="Fukuda Y."/>
            <person name="Wahyudi A.T."/>
            <person name="Murase Y."/>
            <person name="Takeyama H."/>
        </authorList>
    </citation>
    <scope>NUCLEOTIDE SEQUENCE [LARGE SCALE GENOMIC DNA]</scope>
    <source>
        <strain evidence="13">ATCC 700264 / AMB-1</strain>
    </source>
</reference>
<proteinExistence type="inferred from homology"/>
<keyword evidence="7" id="KW-0630">Potassium</keyword>
<gene>
    <name evidence="12" type="ordered locus">amb3466</name>
</gene>
<accession>Q2W1K5</accession>
<dbReference type="InterPro" id="IPR004771">
    <property type="entry name" value="K/H_exchanger"/>
</dbReference>
<evidence type="ECO:0000256" key="5">
    <source>
        <dbReference type="ARBA" id="ARBA00022538"/>
    </source>
</evidence>
<dbReference type="SUPFAM" id="SSF51735">
    <property type="entry name" value="NAD(P)-binding Rossmann-fold domains"/>
    <property type="match status" value="1"/>
</dbReference>
<sequence length="573" mass="60386">MPLYSPGPMGSDRVHGSEALFDVLSLLLAAVVLVPLFQRFGIPSVLAYLAAGVALGPYTPGPVVDLEVTRPLAEFGVVFLLFAIGMELPLSRLRTMRRYILGLGLAQVVVTALAIGGISHALGLGSSAALIIGLTLAFSSTATVLAILVERGEAVDHHGRIAVAVLIFQDLAVVPVLVLLPLLAGQERHMAEALALAGGKVALVMAAIFVVGRFLLRPVYRFIATARNPEVFTAANLLLVLAVAWVTGEAGMSMALGAFLAGLLLADSRYRHQVEADIEPFRGLLLGLFFMTVGMSINLPLVADRLGLVLGLTLGTVAVKAVVLIGLCRLMKVGLADGLRVGFLLAQGGEFAFVVFGRALELKLLDGGLGQSLLASVALSMLLTPALAALGRRWSQGLAPQASGEPIPETARHLADHVIIAGYGRVGRAIGRLLAEHGISFIALDMDVDRVAKAREDGIPVYYGDAGRTGILRSVGIDRARAAVITVNEARQAERAIGCIRQAAPHLPIVARARDRAQEQLLGDIGATAVIPETVEASLQMAGAVLRSAGIDEDAVERSLKGYRRRRYGRATE</sequence>
<keyword evidence="9" id="KW-0406">Ion transport</keyword>
<dbReference type="GO" id="GO:0012505">
    <property type="term" value="C:endomembrane system"/>
    <property type="evidence" value="ECO:0007669"/>
    <property type="project" value="UniProtKB-SubCell"/>
</dbReference>
<dbReference type="FunFam" id="3.40.50.720:FF:000036">
    <property type="entry name" value="Glutathione-regulated potassium-efflux system protein KefB"/>
    <property type="match status" value="1"/>
</dbReference>
<comment type="similarity">
    <text evidence="2">Belongs to the monovalent cation:proton antiporter 2 (CPA2) transporter (TC 2.A.37) family.</text>
</comment>
<organism evidence="12 13">
    <name type="scientific">Paramagnetospirillum magneticum (strain ATCC 700264 / AMB-1)</name>
    <name type="common">Magnetospirillum magneticum</name>
    <dbReference type="NCBI Taxonomy" id="342108"/>
    <lineage>
        <taxon>Bacteria</taxon>
        <taxon>Pseudomonadati</taxon>
        <taxon>Pseudomonadota</taxon>
        <taxon>Alphaproteobacteria</taxon>
        <taxon>Rhodospirillales</taxon>
        <taxon>Magnetospirillaceae</taxon>
        <taxon>Paramagnetospirillum</taxon>
    </lineage>
</organism>
<feature type="domain" description="RCK N-terminal" evidence="11">
    <location>
        <begin position="415"/>
        <end position="532"/>
    </location>
</feature>
<dbReference type="GO" id="GO:0008324">
    <property type="term" value="F:monoatomic cation transmembrane transporter activity"/>
    <property type="evidence" value="ECO:0007669"/>
    <property type="project" value="InterPro"/>
</dbReference>
<dbReference type="PROSITE" id="PS51201">
    <property type="entry name" value="RCK_N"/>
    <property type="match status" value="1"/>
</dbReference>
<evidence type="ECO:0000256" key="2">
    <source>
        <dbReference type="ARBA" id="ARBA00005551"/>
    </source>
</evidence>
<keyword evidence="4" id="KW-0050">Antiport</keyword>
<dbReference type="InterPro" id="IPR006153">
    <property type="entry name" value="Cation/H_exchanger_TM"/>
</dbReference>
<evidence type="ECO:0000256" key="10">
    <source>
        <dbReference type="ARBA" id="ARBA00023136"/>
    </source>
</evidence>
<evidence type="ECO:0000256" key="6">
    <source>
        <dbReference type="ARBA" id="ARBA00022692"/>
    </source>
</evidence>
<evidence type="ECO:0000256" key="3">
    <source>
        <dbReference type="ARBA" id="ARBA00022448"/>
    </source>
</evidence>
<keyword evidence="8" id="KW-1133">Transmembrane helix</keyword>
<evidence type="ECO:0000256" key="1">
    <source>
        <dbReference type="ARBA" id="ARBA00004127"/>
    </source>
</evidence>
<dbReference type="Pfam" id="PF02254">
    <property type="entry name" value="TrkA_N"/>
    <property type="match status" value="1"/>
</dbReference>
<keyword evidence="3" id="KW-0813">Transport</keyword>
<dbReference type="Gene3D" id="1.20.1530.20">
    <property type="match status" value="1"/>
</dbReference>
<keyword evidence="10" id="KW-0472">Membrane</keyword>
<keyword evidence="6" id="KW-0812">Transmembrane</keyword>
<dbReference type="KEGG" id="mag:amb3466"/>
<evidence type="ECO:0000256" key="7">
    <source>
        <dbReference type="ARBA" id="ARBA00022958"/>
    </source>
</evidence>
<comment type="subcellular location">
    <subcellularLocation>
        <location evidence="1">Endomembrane system</location>
        <topology evidence="1">Multi-pass membrane protein</topology>
    </subcellularLocation>
</comment>
<name>Q2W1K5_PARM1</name>
<dbReference type="PANTHER" id="PTHR46157:SF4">
    <property type="entry name" value="K(+) EFFLUX ANTIPORTER 3, CHLOROPLASTIC"/>
    <property type="match status" value="1"/>
</dbReference>
<dbReference type="GO" id="GO:0006813">
    <property type="term" value="P:potassium ion transport"/>
    <property type="evidence" value="ECO:0007669"/>
    <property type="project" value="UniProtKB-KW"/>
</dbReference>
<evidence type="ECO:0000313" key="13">
    <source>
        <dbReference type="Proteomes" id="UP000007058"/>
    </source>
</evidence>
<evidence type="ECO:0000256" key="9">
    <source>
        <dbReference type="ARBA" id="ARBA00023065"/>
    </source>
</evidence>
<dbReference type="InterPro" id="IPR036291">
    <property type="entry name" value="NAD(P)-bd_dom_sf"/>
</dbReference>
<dbReference type="Pfam" id="PF00999">
    <property type="entry name" value="Na_H_Exchanger"/>
    <property type="match status" value="1"/>
</dbReference>
<dbReference type="GO" id="GO:0015297">
    <property type="term" value="F:antiporter activity"/>
    <property type="evidence" value="ECO:0007669"/>
    <property type="project" value="UniProtKB-KW"/>
</dbReference>
<keyword evidence="13" id="KW-1185">Reference proteome</keyword>
<dbReference type="EMBL" id="AP007255">
    <property type="protein sequence ID" value="BAE52270.1"/>
    <property type="molecule type" value="Genomic_DNA"/>
</dbReference>
<dbReference type="Proteomes" id="UP000007058">
    <property type="component" value="Chromosome"/>
</dbReference>